<name>A0A0W8C9Z1_PHYNI</name>
<keyword evidence="5 6" id="KW-0539">Nucleus</keyword>
<dbReference type="InterPro" id="IPR001680">
    <property type="entry name" value="WD40_rpt"/>
</dbReference>
<dbReference type="GO" id="GO:0005654">
    <property type="term" value="C:nucleoplasm"/>
    <property type="evidence" value="ECO:0007669"/>
    <property type="project" value="UniProtKB-SubCell"/>
</dbReference>
<proteinExistence type="inferred from homology"/>
<comment type="subcellular location">
    <subcellularLocation>
        <location evidence="6">Nucleus</location>
        <location evidence="6">Nucleolus</location>
    </subcellularLocation>
    <subcellularLocation>
        <location evidence="6">Nucleus</location>
        <location evidence="6">Nucleoplasm</location>
    </subcellularLocation>
</comment>
<protein>
    <recommendedName>
        <fullName evidence="6">Ribosome biogenesis protein WDR12 homolog</fullName>
    </recommendedName>
</protein>
<evidence type="ECO:0000256" key="2">
    <source>
        <dbReference type="ARBA" id="ARBA00022552"/>
    </source>
</evidence>
<accession>A0A0W8C9Z1</accession>
<dbReference type="AlphaFoldDB" id="A0A0W8C9Z1"/>
<dbReference type="GO" id="GO:0000463">
    <property type="term" value="P:maturation of LSU-rRNA from tricistronic rRNA transcript (SSU-rRNA, 5.8S rRNA, LSU-rRNA)"/>
    <property type="evidence" value="ECO:0007669"/>
    <property type="project" value="UniProtKB-UniRule"/>
</dbReference>
<evidence type="ECO:0000256" key="3">
    <source>
        <dbReference type="ARBA" id="ARBA00022574"/>
    </source>
</evidence>
<dbReference type="GO" id="GO:0005730">
    <property type="term" value="C:nucleolus"/>
    <property type="evidence" value="ECO:0007669"/>
    <property type="project" value="UniProtKB-SubCell"/>
</dbReference>
<dbReference type="InterPro" id="IPR020472">
    <property type="entry name" value="WD40_PAC1"/>
</dbReference>
<dbReference type="EMBL" id="LNFO01004498">
    <property type="protein sequence ID" value="KUF80882.1"/>
    <property type="molecule type" value="Genomic_DNA"/>
</dbReference>
<evidence type="ECO:0000313" key="10">
    <source>
        <dbReference type="EMBL" id="KUF79381.1"/>
    </source>
</evidence>
<keyword evidence="2 6" id="KW-0698">rRNA processing</keyword>
<dbReference type="GO" id="GO:0000466">
    <property type="term" value="P:maturation of 5.8S rRNA from tricistronic rRNA transcript (SSU-rRNA, 5.8S rRNA, LSU-rRNA)"/>
    <property type="evidence" value="ECO:0007669"/>
    <property type="project" value="UniProtKB-UniRule"/>
</dbReference>
<reference evidence="11 12" key="1">
    <citation type="submission" date="2015-11" db="EMBL/GenBank/DDBJ databases">
        <title>Genomes and virulence difference between two physiological races of Phytophthora nicotianae.</title>
        <authorList>
            <person name="Liu H."/>
            <person name="Ma X."/>
            <person name="Yu H."/>
            <person name="Fang D."/>
            <person name="Li Y."/>
            <person name="Wang X."/>
            <person name="Wang W."/>
            <person name="Dong Y."/>
            <person name="Xiao B."/>
        </authorList>
    </citation>
    <scope>NUCLEOTIDE SEQUENCE [LARGE SCALE GENOMIC DNA]</scope>
    <source>
        <strain evidence="11">Race 0</strain>
        <strain evidence="12">race 0</strain>
    </source>
</reference>
<dbReference type="PROSITE" id="PS50294">
    <property type="entry name" value="WD_REPEATS_REGION"/>
    <property type="match status" value="3"/>
</dbReference>
<feature type="repeat" description="WD" evidence="7">
    <location>
        <begin position="387"/>
        <end position="431"/>
    </location>
</feature>
<dbReference type="SMART" id="SM00320">
    <property type="entry name" value="WD40"/>
    <property type="match status" value="7"/>
</dbReference>
<dbReference type="Pfam" id="PF08154">
    <property type="entry name" value="NLE"/>
    <property type="match status" value="1"/>
</dbReference>
<dbReference type="PRINTS" id="PR00320">
    <property type="entry name" value="GPROTEINBRPT"/>
</dbReference>
<dbReference type="GO" id="GO:0043021">
    <property type="term" value="F:ribonucleoprotein complex binding"/>
    <property type="evidence" value="ECO:0007669"/>
    <property type="project" value="UniProtKB-UniRule"/>
</dbReference>
<sequence>MLIELLSLQSNVSSSNSSAPVKTKRHSKCQLVHHTFITAATMDEEGPQVRVKFVTKDASIRVTETPFAVPTRLNRRGLSQVVNHLLATGDSPRPFDFLIDGLFLRSSLDKYLQTHGVSEEALLTLEYVEALPEPQKQNGSDHPDWVSAVASLDDELVVTGCYDGVLRVYDAQGDCKASVKAHQGAIKAVSVASSKSGEFIIASSGKDQLAQLWRYTIKLSKLSPMAALTGHLNSVDAVQMHALGKRVVTGSWDNTVRVWQTPEESGEQRSAKKHKKTEDDAGAVSFQQLEAEIVLVGHTSYVTGVAFRPKTSEHDEDVVVSAGSDRNVRLWDLVTQSCSQALVGNRAVSDLSVNANGLILTAHPDHCVRLWDPRAQQSGESIVQRTFRSHKEWVSSVDWHPDSNNEHLFVSGSYDGTAKVWDARSTIPLHTVSAHEGKLLDLSWRNQNEGVAFVTGGDDKKLNFFSV</sequence>
<dbReference type="InterPro" id="IPR015943">
    <property type="entry name" value="WD40/YVTN_repeat-like_dom_sf"/>
</dbReference>
<comment type="function">
    <text evidence="6">Required for maturation of ribosomal RNAs and formation of the large ribosomal subunit.</text>
</comment>
<dbReference type="InterPro" id="IPR012972">
    <property type="entry name" value="NLE"/>
</dbReference>
<dbReference type="EMBL" id="LNFO01004846">
    <property type="protein sequence ID" value="KUF79381.1"/>
    <property type="molecule type" value="Genomic_DNA"/>
</dbReference>
<dbReference type="OrthoDB" id="10251381at2759"/>
<feature type="repeat" description="WD" evidence="7">
    <location>
        <begin position="228"/>
        <end position="260"/>
    </location>
</feature>
<dbReference type="InterPro" id="IPR028599">
    <property type="entry name" value="WDR12/Ytm1"/>
</dbReference>
<evidence type="ECO:0000256" key="5">
    <source>
        <dbReference type="ARBA" id="ARBA00023242"/>
    </source>
</evidence>
<dbReference type="Proteomes" id="UP000052943">
    <property type="component" value="Unassembled WGS sequence"/>
</dbReference>
<feature type="domain" description="NLE" evidence="9">
    <location>
        <begin position="49"/>
        <end position="112"/>
    </location>
</feature>
<dbReference type="Pfam" id="PF00400">
    <property type="entry name" value="WD40"/>
    <property type="match status" value="6"/>
</dbReference>
<feature type="repeat" description="WD" evidence="7">
    <location>
        <begin position="295"/>
        <end position="341"/>
    </location>
</feature>
<evidence type="ECO:0000256" key="8">
    <source>
        <dbReference type="SAM" id="MobiDB-lite"/>
    </source>
</evidence>
<keyword evidence="4" id="KW-0677">Repeat</keyword>
<dbReference type="STRING" id="4790.A0A0W8C9Z1"/>
<dbReference type="InterPro" id="IPR036322">
    <property type="entry name" value="WD40_repeat_dom_sf"/>
</dbReference>
<dbReference type="PROSITE" id="PS50082">
    <property type="entry name" value="WD_REPEATS_2"/>
    <property type="match status" value="3"/>
</dbReference>
<evidence type="ECO:0000259" key="9">
    <source>
        <dbReference type="Pfam" id="PF08154"/>
    </source>
</evidence>
<comment type="caution">
    <text evidence="11">The sequence shown here is derived from an EMBL/GenBank/DDBJ whole genome shotgun (WGS) entry which is preliminary data.</text>
</comment>
<dbReference type="GO" id="GO:0030687">
    <property type="term" value="C:preribosome, large subunit precursor"/>
    <property type="evidence" value="ECO:0007669"/>
    <property type="project" value="UniProtKB-UniRule"/>
</dbReference>
<comment type="similarity">
    <text evidence="6">Belongs to the WD repeat WDR12/YTM1 family.</text>
</comment>
<evidence type="ECO:0000256" key="6">
    <source>
        <dbReference type="HAMAP-Rule" id="MF_03029"/>
    </source>
</evidence>
<dbReference type="Gene3D" id="2.130.10.10">
    <property type="entry name" value="YVTN repeat-like/Quinoprotein amine dehydrogenase"/>
    <property type="match status" value="1"/>
</dbReference>
<dbReference type="PANTHER" id="PTHR22847">
    <property type="entry name" value="WD40 REPEAT PROTEIN"/>
    <property type="match status" value="1"/>
</dbReference>
<keyword evidence="1 6" id="KW-0690">Ribosome biogenesis</keyword>
<dbReference type="SUPFAM" id="SSF50978">
    <property type="entry name" value="WD40 repeat-like"/>
    <property type="match status" value="1"/>
</dbReference>
<dbReference type="InterPro" id="IPR019775">
    <property type="entry name" value="WD40_repeat_CS"/>
</dbReference>
<dbReference type="HAMAP" id="MF_03029">
    <property type="entry name" value="WDR12"/>
    <property type="match status" value="1"/>
</dbReference>
<evidence type="ECO:0000256" key="7">
    <source>
        <dbReference type="PROSITE-ProRule" id="PRU00221"/>
    </source>
</evidence>
<evidence type="ECO:0000313" key="12">
    <source>
        <dbReference type="Proteomes" id="UP000052943"/>
    </source>
</evidence>
<dbReference type="CDD" id="cd00200">
    <property type="entry name" value="WD40"/>
    <property type="match status" value="1"/>
</dbReference>
<feature type="region of interest" description="Disordered" evidence="8">
    <location>
        <begin position="259"/>
        <end position="280"/>
    </location>
</feature>
<evidence type="ECO:0000313" key="11">
    <source>
        <dbReference type="EMBL" id="KUF80882.1"/>
    </source>
</evidence>
<keyword evidence="3 7" id="KW-0853">WD repeat</keyword>
<dbReference type="PROSITE" id="PS00678">
    <property type="entry name" value="WD_REPEATS_1"/>
    <property type="match status" value="1"/>
</dbReference>
<evidence type="ECO:0000256" key="4">
    <source>
        <dbReference type="ARBA" id="ARBA00022737"/>
    </source>
</evidence>
<gene>
    <name evidence="10" type="ORF">AM587_10000601</name>
    <name evidence="11" type="ORF">AM587_10015038</name>
</gene>
<dbReference type="GO" id="GO:1990234">
    <property type="term" value="C:transferase complex"/>
    <property type="evidence" value="ECO:0007669"/>
    <property type="project" value="UniProtKB-ARBA"/>
</dbReference>
<dbReference type="PANTHER" id="PTHR22847:SF637">
    <property type="entry name" value="WD REPEAT DOMAIN 5B"/>
    <property type="match status" value="1"/>
</dbReference>
<organism evidence="11 12">
    <name type="scientific">Phytophthora nicotianae</name>
    <name type="common">Potato buckeye rot agent</name>
    <name type="synonym">Phytophthora parasitica</name>
    <dbReference type="NCBI Taxonomy" id="4792"/>
    <lineage>
        <taxon>Eukaryota</taxon>
        <taxon>Sar</taxon>
        <taxon>Stramenopiles</taxon>
        <taxon>Oomycota</taxon>
        <taxon>Peronosporomycetes</taxon>
        <taxon>Peronosporales</taxon>
        <taxon>Peronosporaceae</taxon>
        <taxon>Phytophthora</taxon>
    </lineage>
</organism>
<evidence type="ECO:0000256" key="1">
    <source>
        <dbReference type="ARBA" id="ARBA00022517"/>
    </source>
</evidence>